<keyword evidence="7" id="KW-0998">Cell outer membrane</keyword>
<dbReference type="eggNOG" id="COG1538">
    <property type="taxonomic scope" value="Bacteria"/>
</dbReference>
<evidence type="ECO:0000256" key="4">
    <source>
        <dbReference type="ARBA" id="ARBA00022452"/>
    </source>
</evidence>
<accession>L7UCC3</accession>
<evidence type="ECO:0000256" key="1">
    <source>
        <dbReference type="ARBA" id="ARBA00004442"/>
    </source>
</evidence>
<dbReference type="EMBL" id="CP004025">
    <property type="protein sequence ID" value="AGC46541.1"/>
    <property type="molecule type" value="Genomic_DNA"/>
</dbReference>
<dbReference type="PANTHER" id="PTHR30026">
    <property type="entry name" value="OUTER MEMBRANE PROTEIN TOLC"/>
    <property type="match status" value="1"/>
</dbReference>
<evidence type="ECO:0000256" key="3">
    <source>
        <dbReference type="ARBA" id="ARBA00022448"/>
    </source>
</evidence>
<organism evidence="8 9">
    <name type="scientific">Myxococcus stipitatus (strain DSM 14675 / JCM 12634 / Mx s8)</name>
    <dbReference type="NCBI Taxonomy" id="1278073"/>
    <lineage>
        <taxon>Bacteria</taxon>
        <taxon>Pseudomonadati</taxon>
        <taxon>Myxococcota</taxon>
        <taxon>Myxococcia</taxon>
        <taxon>Myxococcales</taxon>
        <taxon>Cystobacterineae</taxon>
        <taxon>Myxococcaceae</taxon>
        <taxon>Myxococcus</taxon>
    </lineage>
</organism>
<comment type="similarity">
    <text evidence="2">Belongs to the outer membrane factor (OMF) (TC 1.B.17) family.</text>
</comment>
<dbReference type="KEGG" id="msd:MYSTI_05260"/>
<sequence>MGFALLSRGAGAALFILLQPAVAWSRMLTLRESLDTALQNHGAIRAKESRRDAARDDLSHTKQAYLPEVVLSAQQVYGTVNAMHGPLYSPGGPSNASTSAPPLPAQNWNASFGALYSVLVHWNVSTFGRLDRQIELSSRTEDLRRRELELEKFKHGVRVTHAYLNLSTAQRLHHIQKENVSRLQVVLETVESHTGSGLSPGVDASFARAELANARALWLKAQDAELLASKELAVLMGVPFREFQLEPTFHQATPEATDPAAVTPSHPILAVHEGQVLQGAQEAKVASAEGRPTLSAFGLLQGRGSGFRNDYGQNPAAFSRSYVDGVGIDRGNYVAGLGLSWNLSALVRSFSSEAAREGRTRALQQEQELATQELVAQARFAEHKFHLATEVSRESRVQKSAAVEGFQQGTARYDSGLGTIVELTQATFAVTRAEVDLELAQNGIWQALLLKSAAAGDLNPFLQQVRGAQNP</sequence>
<dbReference type="GO" id="GO:0009279">
    <property type="term" value="C:cell outer membrane"/>
    <property type="evidence" value="ECO:0007669"/>
    <property type="project" value="UniProtKB-SubCell"/>
</dbReference>
<dbReference type="GO" id="GO:1990281">
    <property type="term" value="C:efflux pump complex"/>
    <property type="evidence" value="ECO:0007669"/>
    <property type="project" value="TreeGrafter"/>
</dbReference>
<evidence type="ECO:0000313" key="8">
    <source>
        <dbReference type="EMBL" id="AGC46541.1"/>
    </source>
</evidence>
<evidence type="ECO:0000256" key="2">
    <source>
        <dbReference type="ARBA" id="ARBA00007613"/>
    </source>
</evidence>
<proteinExistence type="inferred from homology"/>
<dbReference type="GO" id="GO:0015562">
    <property type="term" value="F:efflux transmembrane transporter activity"/>
    <property type="evidence" value="ECO:0007669"/>
    <property type="project" value="InterPro"/>
</dbReference>
<evidence type="ECO:0000256" key="6">
    <source>
        <dbReference type="ARBA" id="ARBA00023136"/>
    </source>
</evidence>
<dbReference type="PATRIC" id="fig|1278073.3.peg.5330"/>
<protein>
    <submittedName>
        <fullName evidence="8">Outer membrane efflux protein</fullName>
    </submittedName>
</protein>
<dbReference type="InterPro" id="IPR051906">
    <property type="entry name" value="TolC-like"/>
</dbReference>
<evidence type="ECO:0000256" key="7">
    <source>
        <dbReference type="ARBA" id="ARBA00023237"/>
    </source>
</evidence>
<gene>
    <name evidence="8" type="ordered locus">MYSTI_05260</name>
</gene>
<keyword evidence="4" id="KW-1134">Transmembrane beta strand</keyword>
<dbReference type="Gene3D" id="1.20.1600.10">
    <property type="entry name" value="Outer membrane efflux proteins (OEP)"/>
    <property type="match status" value="1"/>
</dbReference>
<dbReference type="Pfam" id="PF02321">
    <property type="entry name" value="OEP"/>
    <property type="match status" value="1"/>
</dbReference>
<evidence type="ECO:0000313" key="9">
    <source>
        <dbReference type="Proteomes" id="UP000011131"/>
    </source>
</evidence>
<reference evidence="8 9" key="1">
    <citation type="journal article" date="2013" name="Genome Announc.">
        <title>Complete genome sequence of Myxococcus stipitatus strain DSM 14675, a fruiting myxobacterium.</title>
        <authorList>
            <person name="Huntley S."/>
            <person name="Kneip S."/>
            <person name="Treuner-Lange A."/>
            <person name="Sogaard-Andersen L."/>
        </authorList>
    </citation>
    <scope>NUCLEOTIDE SEQUENCE [LARGE SCALE GENOMIC DNA]</scope>
    <source>
        <strain evidence="9">DSM 14675 / JCM 12634 / Mx s8</strain>
    </source>
</reference>
<keyword evidence="3" id="KW-0813">Transport</keyword>
<dbReference type="STRING" id="1278073.MYSTI_05260"/>
<dbReference type="GO" id="GO:0015288">
    <property type="term" value="F:porin activity"/>
    <property type="evidence" value="ECO:0007669"/>
    <property type="project" value="TreeGrafter"/>
</dbReference>
<dbReference type="PANTHER" id="PTHR30026:SF20">
    <property type="entry name" value="OUTER MEMBRANE PROTEIN TOLC"/>
    <property type="match status" value="1"/>
</dbReference>
<dbReference type="AlphaFoldDB" id="L7UCC3"/>
<dbReference type="HOGENOM" id="CLU_044987_0_0_7"/>
<name>L7UCC3_MYXSD</name>
<keyword evidence="9" id="KW-1185">Reference proteome</keyword>
<dbReference type="Proteomes" id="UP000011131">
    <property type="component" value="Chromosome"/>
</dbReference>
<comment type="subcellular location">
    <subcellularLocation>
        <location evidence="1">Cell outer membrane</location>
    </subcellularLocation>
</comment>
<dbReference type="InterPro" id="IPR003423">
    <property type="entry name" value="OMP_efflux"/>
</dbReference>
<dbReference type="SUPFAM" id="SSF56954">
    <property type="entry name" value="Outer membrane efflux proteins (OEP)"/>
    <property type="match status" value="1"/>
</dbReference>
<dbReference type="RefSeq" id="WP_015350797.1">
    <property type="nucleotide sequence ID" value="NC_020126.1"/>
</dbReference>
<keyword evidence="6" id="KW-0472">Membrane</keyword>
<evidence type="ECO:0000256" key="5">
    <source>
        <dbReference type="ARBA" id="ARBA00022692"/>
    </source>
</evidence>
<keyword evidence="5" id="KW-0812">Transmembrane</keyword>